<evidence type="ECO:0000313" key="1">
    <source>
        <dbReference type="EMBL" id="MBB4051862.1"/>
    </source>
</evidence>
<dbReference type="AlphaFoldDB" id="A0A7W6IMG5"/>
<name>A0A7W6IMG5_9HYPH</name>
<accession>A0A7W6IMG5</accession>
<protein>
    <submittedName>
        <fullName evidence="1">Thioredoxin reductase</fullName>
    </submittedName>
</protein>
<gene>
    <name evidence="1" type="ORF">GGR20_001504</name>
</gene>
<comment type="caution">
    <text evidence="1">The sequence shown here is derived from an EMBL/GenBank/DDBJ whole genome shotgun (WGS) entry which is preliminary data.</text>
</comment>
<organism evidence="1 2">
    <name type="scientific">Devosia subaequoris</name>
    <dbReference type="NCBI Taxonomy" id="395930"/>
    <lineage>
        <taxon>Bacteria</taxon>
        <taxon>Pseudomonadati</taxon>
        <taxon>Pseudomonadota</taxon>
        <taxon>Alphaproteobacteria</taxon>
        <taxon>Hyphomicrobiales</taxon>
        <taxon>Devosiaceae</taxon>
        <taxon>Devosia</taxon>
    </lineage>
</organism>
<sequence length="36" mass="4285">MQTSRDGVYVASDVTDREQFVSWLQLRQDRGPQRCR</sequence>
<evidence type="ECO:0000313" key="2">
    <source>
        <dbReference type="Proteomes" id="UP000547011"/>
    </source>
</evidence>
<dbReference type="Proteomes" id="UP000547011">
    <property type="component" value="Unassembled WGS sequence"/>
</dbReference>
<proteinExistence type="predicted"/>
<keyword evidence="2" id="KW-1185">Reference proteome</keyword>
<reference evidence="1 2" key="1">
    <citation type="submission" date="2020-08" db="EMBL/GenBank/DDBJ databases">
        <title>Genomic Encyclopedia of Type Strains, Phase IV (KMG-IV): sequencing the most valuable type-strain genomes for metagenomic binning, comparative biology and taxonomic classification.</title>
        <authorList>
            <person name="Goeker M."/>
        </authorList>
    </citation>
    <scope>NUCLEOTIDE SEQUENCE [LARGE SCALE GENOMIC DNA]</scope>
    <source>
        <strain evidence="1 2">DSM 23447</strain>
    </source>
</reference>
<dbReference type="EMBL" id="JACIEW010000003">
    <property type="protein sequence ID" value="MBB4051862.1"/>
    <property type="molecule type" value="Genomic_DNA"/>
</dbReference>